<keyword evidence="1" id="KW-1133">Transmembrane helix</keyword>
<keyword evidence="1" id="KW-0812">Transmembrane</keyword>
<dbReference type="Proteomes" id="UP001190700">
    <property type="component" value="Unassembled WGS sequence"/>
</dbReference>
<organism evidence="2 3">
    <name type="scientific">Cymbomonas tetramitiformis</name>
    <dbReference type="NCBI Taxonomy" id="36881"/>
    <lineage>
        <taxon>Eukaryota</taxon>
        <taxon>Viridiplantae</taxon>
        <taxon>Chlorophyta</taxon>
        <taxon>Pyramimonadophyceae</taxon>
        <taxon>Pyramimonadales</taxon>
        <taxon>Pyramimonadaceae</taxon>
        <taxon>Cymbomonas</taxon>
    </lineage>
</organism>
<reference evidence="2 3" key="1">
    <citation type="journal article" date="2015" name="Genome Biol. Evol.">
        <title>Comparative Genomics of a Bacterivorous Green Alga Reveals Evolutionary Causalities and Consequences of Phago-Mixotrophic Mode of Nutrition.</title>
        <authorList>
            <person name="Burns J.A."/>
            <person name="Paasch A."/>
            <person name="Narechania A."/>
            <person name="Kim E."/>
        </authorList>
    </citation>
    <scope>NUCLEOTIDE SEQUENCE [LARGE SCALE GENOMIC DNA]</scope>
    <source>
        <strain evidence="2 3">PLY_AMNH</strain>
    </source>
</reference>
<dbReference type="EMBL" id="LGRX02035271">
    <property type="protein sequence ID" value="KAK3235535.1"/>
    <property type="molecule type" value="Genomic_DNA"/>
</dbReference>
<feature type="transmembrane region" description="Helical" evidence="1">
    <location>
        <begin position="176"/>
        <end position="199"/>
    </location>
</feature>
<feature type="non-terminal residue" evidence="2">
    <location>
        <position position="1"/>
    </location>
</feature>
<protein>
    <submittedName>
        <fullName evidence="2">Uncharacterized protein</fullName>
    </submittedName>
</protein>
<sequence>RAYGLLRKSVDYPDPLHRLSYDPSLDRSDVNVLNEIDLRNRSVILKLDLHEEDFFDDSATRRAAYRCVCSDEAETDLDACLAKDRCVAPKASFLASRGIGGDLVFDNGGWWDCRLAREKSTDDDPCSPIPSQLLATLANHSESMETFEIGRRALSRSDSSCLDKGLLTCDRRHDDWPILCTAIVNLIVAFSGVVLLSLVSGVRSLLTYTTGSLLIVFALHMALVTSYEWELRCYPALPTCLADDLAHDMETYILPRHIVWPSAWARQM</sequence>
<proteinExistence type="predicted"/>
<dbReference type="AlphaFoldDB" id="A0AAE0BGQ5"/>
<feature type="transmembrane region" description="Helical" evidence="1">
    <location>
        <begin position="205"/>
        <end position="224"/>
    </location>
</feature>
<gene>
    <name evidence="2" type="ORF">CYMTET_54242</name>
</gene>
<evidence type="ECO:0000313" key="2">
    <source>
        <dbReference type="EMBL" id="KAK3235535.1"/>
    </source>
</evidence>
<comment type="caution">
    <text evidence="2">The sequence shown here is derived from an EMBL/GenBank/DDBJ whole genome shotgun (WGS) entry which is preliminary data.</text>
</comment>
<evidence type="ECO:0000256" key="1">
    <source>
        <dbReference type="SAM" id="Phobius"/>
    </source>
</evidence>
<evidence type="ECO:0000313" key="3">
    <source>
        <dbReference type="Proteomes" id="UP001190700"/>
    </source>
</evidence>
<keyword evidence="1" id="KW-0472">Membrane</keyword>
<name>A0AAE0BGQ5_9CHLO</name>
<accession>A0AAE0BGQ5</accession>
<keyword evidence="3" id="KW-1185">Reference proteome</keyword>